<dbReference type="EMBL" id="JAOYFB010000005">
    <property type="protein sequence ID" value="KAK4016929.1"/>
    <property type="molecule type" value="Genomic_DNA"/>
</dbReference>
<proteinExistence type="predicted"/>
<accession>A0ABQ9ZWK0</accession>
<comment type="caution">
    <text evidence="1">The sequence shown here is derived from an EMBL/GenBank/DDBJ whole genome shotgun (WGS) entry which is preliminary data.</text>
</comment>
<gene>
    <name evidence="1" type="ORF">OUZ56_031889</name>
</gene>
<name>A0ABQ9ZWK0_9CRUS</name>
<organism evidence="1 2">
    <name type="scientific">Daphnia magna</name>
    <dbReference type="NCBI Taxonomy" id="35525"/>
    <lineage>
        <taxon>Eukaryota</taxon>
        <taxon>Metazoa</taxon>
        <taxon>Ecdysozoa</taxon>
        <taxon>Arthropoda</taxon>
        <taxon>Crustacea</taxon>
        <taxon>Branchiopoda</taxon>
        <taxon>Diplostraca</taxon>
        <taxon>Cladocera</taxon>
        <taxon>Anomopoda</taxon>
        <taxon>Daphniidae</taxon>
        <taxon>Daphnia</taxon>
    </lineage>
</organism>
<evidence type="ECO:0000313" key="2">
    <source>
        <dbReference type="Proteomes" id="UP001234178"/>
    </source>
</evidence>
<dbReference type="Proteomes" id="UP001234178">
    <property type="component" value="Unassembled WGS sequence"/>
</dbReference>
<reference evidence="1 2" key="1">
    <citation type="journal article" date="2023" name="Nucleic Acids Res.">
        <title>The hologenome of Daphnia magna reveals possible DNA methylation and microbiome-mediated evolution of the host genome.</title>
        <authorList>
            <person name="Chaturvedi A."/>
            <person name="Li X."/>
            <person name="Dhandapani V."/>
            <person name="Marshall H."/>
            <person name="Kissane S."/>
            <person name="Cuenca-Cambronero M."/>
            <person name="Asole G."/>
            <person name="Calvet F."/>
            <person name="Ruiz-Romero M."/>
            <person name="Marangio P."/>
            <person name="Guigo R."/>
            <person name="Rago D."/>
            <person name="Mirbahai L."/>
            <person name="Eastwood N."/>
            <person name="Colbourne J.K."/>
            <person name="Zhou J."/>
            <person name="Mallon E."/>
            <person name="Orsini L."/>
        </authorList>
    </citation>
    <scope>NUCLEOTIDE SEQUENCE [LARGE SCALE GENOMIC DNA]</scope>
    <source>
        <strain evidence="1">LRV0_1</strain>
    </source>
</reference>
<sequence>MLPDTLGINRDSPEQRTKYVSWVLSAALHIFSPFDCSIKLVSEVTVAIRLLSPAAQVGSGTRERRAHFGFI</sequence>
<protein>
    <submittedName>
        <fullName evidence="1">Uncharacterized protein</fullName>
    </submittedName>
</protein>
<evidence type="ECO:0000313" key="1">
    <source>
        <dbReference type="EMBL" id="KAK4016929.1"/>
    </source>
</evidence>
<keyword evidence="2" id="KW-1185">Reference proteome</keyword>